<proteinExistence type="predicted"/>
<feature type="transmembrane region" description="Helical" evidence="5">
    <location>
        <begin position="94"/>
        <end position="111"/>
    </location>
</feature>
<feature type="transmembrane region" description="Helical" evidence="5">
    <location>
        <begin position="514"/>
        <end position="534"/>
    </location>
</feature>
<dbReference type="OrthoDB" id="8670769at2"/>
<dbReference type="InterPro" id="IPR032692">
    <property type="entry name" value="YccS_N"/>
</dbReference>
<dbReference type="GO" id="GO:0016020">
    <property type="term" value="C:membrane"/>
    <property type="evidence" value="ECO:0007669"/>
    <property type="project" value="UniProtKB-SubCell"/>
</dbReference>
<evidence type="ECO:0000313" key="8">
    <source>
        <dbReference type="EMBL" id="ETD72796.1"/>
    </source>
</evidence>
<evidence type="ECO:0000256" key="5">
    <source>
        <dbReference type="SAM" id="Phobius"/>
    </source>
</evidence>
<organism evidence="8 9">
    <name type="scientific">Pelistega indica</name>
    <dbReference type="NCBI Taxonomy" id="1414851"/>
    <lineage>
        <taxon>Bacteria</taxon>
        <taxon>Pseudomonadati</taxon>
        <taxon>Pseudomonadota</taxon>
        <taxon>Betaproteobacteria</taxon>
        <taxon>Burkholderiales</taxon>
        <taxon>Alcaligenaceae</taxon>
        <taxon>Pelistega</taxon>
    </lineage>
</organism>
<evidence type="ECO:0000259" key="6">
    <source>
        <dbReference type="Pfam" id="PF12805"/>
    </source>
</evidence>
<reference evidence="8 9" key="1">
    <citation type="submission" date="2013-11" db="EMBL/GenBank/DDBJ databases">
        <title>Genomic analysis of Pelistega sp. HM-7.</title>
        <authorList>
            <person name="Kumbhare S.V."/>
            <person name="Shetty S.A."/>
            <person name="Sharma O."/>
            <person name="Dhotre D.P."/>
        </authorList>
    </citation>
    <scope>NUCLEOTIDE SEQUENCE [LARGE SCALE GENOMIC DNA]</scope>
    <source>
        <strain evidence="8 9">HM-7</strain>
    </source>
</reference>
<dbReference type="PATRIC" id="fig|1414851.3.peg.439"/>
<keyword evidence="4 5" id="KW-0472">Membrane</keyword>
<keyword evidence="2 5" id="KW-0812">Transmembrane</keyword>
<name>V8G9K9_9BURK</name>
<feature type="domain" description="Integral membrane protein YccS N-terminal" evidence="6">
    <location>
        <begin position="72"/>
        <end position="348"/>
    </location>
</feature>
<dbReference type="AlphaFoldDB" id="V8G9K9"/>
<feature type="transmembrane region" description="Helical" evidence="5">
    <location>
        <begin position="540"/>
        <end position="557"/>
    </location>
</feature>
<evidence type="ECO:0000256" key="3">
    <source>
        <dbReference type="ARBA" id="ARBA00022989"/>
    </source>
</evidence>
<evidence type="ECO:0000259" key="7">
    <source>
        <dbReference type="Pfam" id="PF13515"/>
    </source>
</evidence>
<evidence type="ECO:0000256" key="2">
    <source>
        <dbReference type="ARBA" id="ARBA00022692"/>
    </source>
</evidence>
<keyword evidence="9" id="KW-1185">Reference proteome</keyword>
<feature type="transmembrane region" description="Helical" evidence="5">
    <location>
        <begin position="404"/>
        <end position="426"/>
    </location>
</feature>
<comment type="caution">
    <text evidence="8">The sequence shown here is derived from an EMBL/GenBank/DDBJ whole genome shotgun (WGS) entry which is preliminary data.</text>
</comment>
<keyword evidence="3 5" id="KW-1133">Transmembrane helix</keyword>
<feature type="transmembrane region" description="Helical" evidence="5">
    <location>
        <begin position="41"/>
        <end position="59"/>
    </location>
</feature>
<dbReference type="InterPro" id="IPR049453">
    <property type="entry name" value="Memb_transporter_dom"/>
</dbReference>
<protein>
    <submittedName>
        <fullName evidence="8">Membrane protein</fullName>
    </submittedName>
</protein>
<dbReference type="Proteomes" id="UP000018766">
    <property type="component" value="Unassembled WGS sequence"/>
</dbReference>
<dbReference type="RefSeq" id="WP_023949404.1">
    <property type="nucleotide sequence ID" value="NZ_AYSV01000019.1"/>
</dbReference>
<dbReference type="EMBL" id="AYSV01000019">
    <property type="protein sequence ID" value="ETD72796.1"/>
    <property type="molecule type" value="Genomic_DNA"/>
</dbReference>
<evidence type="ECO:0000256" key="4">
    <source>
        <dbReference type="ARBA" id="ARBA00023136"/>
    </source>
</evidence>
<evidence type="ECO:0000256" key="1">
    <source>
        <dbReference type="ARBA" id="ARBA00004141"/>
    </source>
</evidence>
<accession>V8G9K9</accession>
<comment type="subcellular location">
    <subcellularLocation>
        <location evidence="1">Membrane</location>
        <topology evidence="1">Multi-pass membrane protein</topology>
    </subcellularLocation>
</comment>
<sequence>MYISTGKFNRLIAGPHLFFALRQGIGVLLPIILLIGFFDLYHFGFAFSAGALAIALIDQPGGTKRFRIKEMLFVLIAGNLAALITGLARPYPSIIWLIISLQVFGFSMFSVFGKRGGLVGFACLMMMLLSLSINIQGTDIFHYALISLAGSTYYFLFSLSISYIFRLHEERLTLASAVYATGDYMRARAAFYDVDNDLDGCFRQLLPHMITMTDAHQAARDNVLRNLPEDHKNHQRQRIILWNVFIEIIALLDTMVATQTDYEVLRQRFKNDDIMLFMRDTLIKLSRTLQRNALKLAHNSTAPYRNSVKAELRAIEYEIEQYKAAGMAKAEPEVYALLIQVLRRLRNASRYVDIICDNLRDDANIQALDNMRRDKSLLQFRTHQSLRLQPILDNLHFGSAIFRYALRVTLAIVIVQLFTNGIVLIYEHNELIDKLIEHSHWITITILLTMRPGFALTRQRTMMRLQGTVIGCLLTLLLFSITTNPIILTISMLCCMILGQALIVNFFRSGSMFITMYVLIGFYFISPNIFTIIGERAADTVIASIIAFACSFAFPWWEENQIKRLANKTINASLTYLEKELLFVDSALTSGFNRHNYSAETFASNPLYIDLQLARRNIHNAYAEFAESYARMLSEPKSHHFNISHLNRLIMSLNTMTSQINSLGPLLLSLDKLSPTLKDHFVYIEQLLKQTKQQDDPPTPIHLEDTPENLPFMLPLKQMQNAAHTIRNVRLELGL</sequence>
<evidence type="ECO:0000313" key="9">
    <source>
        <dbReference type="Proteomes" id="UP000018766"/>
    </source>
</evidence>
<dbReference type="Pfam" id="PF13515">
    <property type="entry name" value="FUSC_2"/>
    <property type="match status" value="1"/>
</dbReference>
<feature type="domain" description="Integral membrane bound transporter" evidence="7">
    <location>
        <begin position="428"/>
        <end position="550"/>
    </location>
</feature>
<feature type="transmembrane region" description="Helical" evidence="5">
    <location>
        <begin position="463"/>
        <end position="481"/>
    </location>
</feature>
<feature type="transmembrane region" description="Helical" evidence="5">
    <location>
        <begin position="12"/>
        <end position="35"/>
    </location>
</feature>
<feature type="transmembrane region" description="Helical" evidence="5">
    <location>
        <begin position="118"/>
        <end position="135"/>
    </location>
</feature>
<dbReference type="Pfam" id="PF12805">
    <property type="entry name" value="FUSC-like"/>
    <property type="match status" value="1"/>
</dbReference>
<feature type="transmembrane region" description="Helical" evidence="5">
    <location>
        <begin position="438"/>
        <end position="456"/>
    </location>
</feature>
<feature type="transmembrane region" description="Helical" evidence="5">
    <location>
        <begin position="71"/>
        <end position="88"/>
    </location>
</feature>
<feature type="transmembrane region" description="Helical" evidence="5">
    <location>
        <begin position="141"/>
        <end position="165"/>
    </location>
</feature>
<gene>
    <name evidence="8" type="ORF">V757_02110</name>
</gene>